<keyword evidence="2" id="KW-0238">DNA-binding</keyword>
<dbReference type="InterPro" id="IPR036388">
    <property type="entry name" value="WH-like_DNA-bd_sf"/>
</dbReference>
<dbReference type="CDD" id="cd07377">
    <property type="entry name" value="WHTH_GntR"/>
    <property type="match status" value="1"/>
</dbReference>
<organism evidence="5 6">
    <name type="scientific">Citrobacter meridianamericanus</name>
    <dbReference type="NCBI Taxonomy" id="2894201"/>
    <lineage>
        <taxon>Bacteria</taxon>
        <taxon>Pseudomonadati</taxon>
        <taxon>Pseudomonadota</taxon>
        <taxon>Gammaproteobacteria</taxon>
        <taxon>Enterobacterales</taxon>
        <taxon>Enterobacteriaceae</taxon>
        <taxon>Citrobacter</taxon>
    </lineage>
</organism>
<dbReference type="PANTHER" id="PTHR44846:SF1">
    <property type="entry name" value="MANNOSYL-D-GLYCERATE TRANSPORT_METABOLISM SYSTEM REPRESSOR MNGR-RELATED"/>
    <property type="match status" value="1"/>
</dbReference>
<dbReference type="InterPro" id="IPR000524">
    <property type="entry name" value="Tscrpt_reg_HTH_GntR"/>
</dbReference>
<accession>A0ABT1B3L9</accession>
<protein>
    <submittedName>
        <fullName evidence="5">GntR family transcriptional regulator</fullName>
    </submittedName>
</protein>
<evidence type="ECO:0000313" key="5">
    <source>
        <dbReference type="EMBL" id="MCO5780466.1"/>
    </source>
</evidence>
<keyword evidence="3" id="KW-0804">Transcription</keyword>
<evidence type="ECO:0000259" key="4">
    <source>
        <dbReference type="PROSITE" id="PS50949"/>
    </source>
</evidence>
<evidence type="ECO:0000256" key="3">
    <source>
        <dbReference type="ARBA" id="ARBA00023163"/>
    </source>
</evidence>
<keyword evidence="6" id="KW-1185">Reference proteome</keyword>
<name>A0ABT1B3L9_9ENTR</name>
<dbReference type="InterPro" id="IPR050679">
    <property type="entry name" value="Bact_HTH_transcr_reg"/>
</dbReference>
<dbReference type="PANTHER" id="PTHR44846">
    <property type="entry name" value="MANNOSYL-D-GLYCERATE TRANSPORT/METABOLISM SYSTEM REPRESSOR MNGR-RELATED"/>
    <property type="match status" value="1"/>
</dbReference>
<dbReference type="SMART" id="SM00345">
    <property type="entry name" value="HTH_GNTR"/>
    <property type="match status" value="1"/>
</dbReference>
<dbReference type="EMBL" id="JAJJVQ010000001">
    <property type="protein sequence ID" value="MCO5780466.1"/>
    <property type="molecule type" value="Genomic_DNA"/>
</dbReference>
<keyword evidence="1" id="KW-0805">Transcription regulation</keyword>
<dbReference type="InterPro" id="IPR011663">
    <property type="entry name" value="UTRA"/>
</dbReference>
<dbReference type="RefSeq" id="WP_151217627.1">
    <property type="nucleotide sequence ID" value="NZ_CP101051.1"/>
</dbReference>
<dbReference type="SMART" id="SM00866">
    <property type="entry name" value="UTRA"/>
    <property type="match status" value="1"/>
</dbReference>
<dbReference type="Pfam" id="PF00392">
    <property type="entry name" value="GntR"/>
    <property type="match status" value="1"/>
</dbReference>
<feature type="domain" description="HTH gntR-type" evidence="4">
    <location>
        <begin position="1"/>
        <end position="68"/>
    </location>
</feature>
<dbReference type="SUPFAM" id="SSF46785">
    <property type="entry name" value="Winged helix' DNA-binding domain"/>
    <property type="match status" value="1"/>
</dbReference>
<dbReference type="Proteomes" id="UP001139290">
    <property type="component" value="Unassembled WGS sequence"/>
</dbReference>
<dbReference type="InterPro" id="IPR001034">
    <property type="entry name" value="DeoR_HTH"/>
</dbReference>
<sequence length="240" mass="27756">MVFQNIAKMLKDIINGYLYNVGDLLPSEVELAQRFNVSRNTLRKALNLLESEGVIERKHGSGTYVKKKIFVAHVHHMNSFSEIAYNSGKEVVSQIMKFELQVASGRIAKELNMEQSESVYYIKRLRVIDNKPAQLEETWLSVSRFPQLTISHMRNSKFTYIEKECNIKIIGTFETFSPVFPTAEIASILHTSTKDPILRIQTQAVDENYQPIDYSILHSNIFEFQVKYFLPRQKACQDLK</sequence>
<proteinExistence type="predicted"/>
<dbReference type="PRINTS" id="PR00035">
    <property type="entry name" value="HTHGNTR"/>
</dbReference>
<gene>
    <name evidence="5" type="ORF">LOD26_03860</name>
</gene>
<dbReference type="Gene3D" id="3.40.1410.10">
    <property type="entry name" value="Chorismate lyase-like"/>
    <property type="match status" value="1"/>
</dbReference>
<dbReference type="SUPFAM" id="SSF64288">
    <property type="entry name" value="Chorismate lyase-like"/>
    <property type="match status" value="1"/>
</dbReference>
<comment type="caution">
    <text evidence="5">The sequence shown here is derived from an EMBL/GenBank/DDBJ whole genome shotgun (WGS) entry which is preliminary data.</text>
</comment>
<dbReference type="PRINTS" id="PR00037">
    <property type="entry name" value="HTHLACR"/>
</dbReference>
<evidence type="ECO:0000256" key="2">
    <source>
        <dbReference type="ARBA" id="ARBA00023125"/>
    </source>
</evidence>
<reference evidence="5" key="1">
    <citation type="submission" date="2021-11" db="EMBL/GenBank/DDBJ databases">
        <title>Citrobacter meridianamericanus sp. nov. isolated from soil.</title>
        <authorList>
            <person name="Furlan J.P.R."/>
            <person name="Stehling E.G."/>
        </authorList>
    </citation>
    <scope>NUCLEOTIDE SEQUENCE</scope>
    <source>
        <strain evidence="5">BR102</strain>
    </source>
</reference>
<dbReference type="PROSITE" id="PS50949">
    <property type="entry name" value="HTH_GNTR"/>
    <property type="match status" value="1"/>
</dbReference>
<dbReference type="InterPro" id="IPR028978">
    <property type="entry name" value="Chorismate_lyase_/UTRA_dom_sf"/>
</dbReference>
<dbReference type="Pfam" id="PF07702">
    <property type="entry name" value="UTRA"/>
    <property type="match status" value="1"/>
</dbReference>
<evidence type="ECO:0000313" key="6">
    <source>
        <dbReference type="Proteomes" id="UP001139290"/>
    </source>
</evidence>
<dbReference type="Gene3D" id="1.10.10.10">
    <property type="entry name" value="Winged helix-like DNA-binding domain superfamily/Winged helix DNA-binding domain"/>
    <property type="match status" value="1"/>
</dbReference>
<evidence type="ECO:0000256" key="1">
    <source>
        <dbReference type="ARBA" id="ARBA00023015"/>
    </source>
</evidence>
<dbReference type="InterPro" id="IPR036390">
    <property type="entry name" value="WH_DNA-bd_sf"/>
</dbReference>